<sequence>MLHRFNDAIVGIHCGIDHTLQADHPENNQHQQLIKRTALSTAIEQR</sequence>
<reference evidence="1" key="1">
    <citation type="submission" date="2014-09" db="EMBL/GenBank/DDBJ databases">
        <authorList>
            <person name="Magalhaes I.L.F."/>
            <person name="Oliveira U."/>
            <person name="Santos F.R."/>
            <person name="Vidigal T.H.D.A."/>
            <person name="Brescovit A.D."/>
            <person name="Santos A.J."/>
        </authorList>
    </citation>
    <scope>NUCLEOTIDE SEQUENCE</scope>
    <source>
        <tissue evidence="1">Shoot tissue taken approximately 20 cm above the soil surface</tissue>
    </source>
</reference>
<name>A0A0A9GAJ4_ARUDO</name>
<proteinExistence type="predicted"/>
<dbReference type="EMBL" id="GBRH01178335">
    <property type="protein sequence ID" value="JAE19561.1"/>
    <property type="molecule type" value="Transcribed_RNA"/>
</dbReference>
<dbReference type="AlphaFoldDB" id="A0A0A9GAJ4"/>
<organism evidence="1">
    <name type="scientific">Arundo donax</name>
    <name type="common">Giant reed</name>
    <name type="synonym">Donax arundinaceus</name>
    <dbReference type="NCBI Taxonomy" id="35708"/>
    <lineage>
        <taxon>Eukaryota</taxon>
        <taxon>Viridiplantae</taxon>
        <taxon>Streptophyta</taxon>
        <taxon>Embryophyta</taxon>
        <taxon>Tracheophyta</taxon>
        <taxon>Spermatophyta</taxon>
        <taxon>Magnoliopsida</taxon>
        <taxon>Liliopsida</taxon>
        <taxon>Poales</taxon>
        <taxon>Poaceae</taxon>
        <taxon>PACMAD clade</taxon>
        <taxon>Arundinoideae</taxon>
        <taxon>Arundineae</taxon>
        <taxon>Arundo</taxon>
    </lineage>
</organism>
<evidence type="ECO:0000313" key="1">
    <source>
        <dbReference type="EMBL" id="JAE19561.1"/>
    </source>
</evidence>
<reference evidence="1" key="2">
    <citation type="journal article" date="2015" name="Data Brief">
        <title>Shoot transcriptome of the giant reed, Arundo donax.</title>
        <authorList>
            <person name="Barrero R.A."/>
            <person name="Guerrero F.D."/>
            <person name="Moolhuijzen P."/>
            <person name="Goolsby J.A."/>
            <person name="Tidwell J."/>
            <person name="Bellgard S.E."/>
            <person name="Bellgard M.I."/>
        </authorList>
    </citation>
    <scope>NUCLEOTIDE SEQUENCE</scope>
    <source>
        <tissue evidence="1">Shoot tissue taken approximately 20 cm above the soil surface</tissue>
    </source>
</reference>
<protein>
    <submittedName>
        <fullName evidence="1">Uncharacterized protein</fullName>
    </submittedName>
</protein>
<accession>A0A0A9GAJ4</accession>